<reference evidence="1" key="2">
    <citation type="submission" date="2023-06" db="EMBL/GenBank/DDBJ databases">
        <authorList>
            <person name="Ma L."/>
            <person name="Liu K.-W."/>
            <person name="Li Z."/>
            <person name="Hsiao Y.-Y."/>
            <person name="Qi Y."/>
            <person name="Fu T."/>
            <person name="Tang G."/>
            <person name="Zhang D."/>
            <person name="Sun W.-H."/>
            <person name="Liu D.-K."/>
            <person name="Li Y."/>
            <person name="Chen G.-Z."/>
            <person name="Liu X.-D."/>
            <person name="Liao X.-Y."/>
            <person name="Jiang Y.-T."/>
            <person name="Yu X."/>
            <person name="Hao Y."/>
            <person name="Huang J."/>
            <person name="Zhao X.-W."/>
            <person name="Ke S."/>
            <person name="Chen Y.-Y."/>
            <person name="Wu W.-L."/>
            <person name="Hsu J.-L."/>
            <person name="Lin Y.-F."/>
            <person name="Huang M.-D."/>
            <person name="Li C.-Y."/>
            <person name="Huang L."/>
            <person name="Wang Z.-W."/>
            <person name="Zhao X."/>
            <person name="Zhong W.-Y."/>
            <person name="Peng D.-H."/>
            <person name="Ahmad S."/>
            <person name="Lan S."/>
            <person name="Zhang J.-S."/>
            <person name="Tsai W.-C."/>
            <person name="Van De Peer Y."/>
            <person name="Liu Z.-J."/>
        </authorList>
    </citation>
    <scope>NUCLEOTIDE SEQUENCE</scope>
    <source>
        <strain evidence="1">CP</strain>
        <tissue evidence="1">Leaves</tissue>
    </source>
</reference>
<name>A0AAV9DDU0_ACOCL</name>
<sequence length="224" mass="24741">MRFVMRSGSGGLDGWSDTPCIGQADAFAEMGRLREVTARQEELYLHKWDLDAAKDILTMCGCHLPQSDAIRDEVEDDCKEDPEGLALRLAVSAALEVAESSALSLDLRRELQRRQLVKLLTADPLNGGDLRKPHCGAENLSDAELSRLNSWALGLRVLATLPLPWQQRCAVLHGHPHLILEVLLMRKQLESASLILKEFPSLRDNNLILTYSAKAIAVSSNSPP</sequence>
<dbReference type="PANTHER" id="PTHR35478">
    <property type="entry name" value="ZINC FINGER FYVE DOMAIN PROTEIN"/>
    <property type="match status" value="1"/>
</dbReference>
<reference evidence="1" key="1">
    <citation type="journal article" date="2023" name="Nat. Commun.">
        <title>Diploid and tetraploid genomes of Acorus and the evolution of monocots.</title>
        <authorList>
            <person name="Ma L."/>
            <person name="Liu K.W."/>
            <person name="Li Z."/>
            <person name="Hsiao Y.Y."/>
            <person name="Qi Y."/>
            <person name="Fu T."/>
            <person name="Tang G.D."/>
            <person name="Zhang D."/>
            <person name="Sun W.H."/>
            <person name="Liu D.K."/>
            <person name="Li Y."/>
            <person name="Chen G.Z."/>
            <person name="Liu X.D."/>
            <person name="Liao X.Y."/>
            <person name="Jiang Y.T."/>
            <person name="Yu X."/>
            <person name="Hao Y."/>
            <person name="Huang J."/>
            <person name="Zhao X.W."/>
            <person name="Ke S."/>
            <person name="Chen Y.Y."/>
            <person name="Wu W.L."/>
            <person name="Hsu J.L."/>
            <person name="Lin Y.F."/>
            <person name="Huang M.D."/>
            <person name="Li C.Y."/>
            <person name="Huang L."/>
            <person name="Wang Z.W."/>
            <person name="Zhao X."/>
            <person name="Zhong W.Y."/>
            <person name="Peng D.H."/>
            <person name="Ahmad S."/>
            <person name="Lan S."/>
            <person name="Zhang J.S."/>
            <person name="Tsai W.C."/>
            <person name="Van de Peer Y."/>
            <person name="Liu Z.J."/>
        </authorList>
    </citation>
    <scope>NUCLEOTIDE SEQUENCE</scope>
    <source>
        <strain evidence="1">CP</strain>
    </source>
</reference>
<evidence type="ECO:0000313" key="1">
    <source>
        <dbReference type="EMBL" id="KAK1298548.1"/>
    </source>
</evidence>
<proteinExistence type="predicted"/>
<keyword evidence="2" id="KW-1185">Reference proteome</keyword>
<evidence type="ECO:0008006" key="3">
    <source>
        <dbReference type="Google" id="ProtNLM"/>
    </source>
</evidence>
<protein>
    <recommendedName>
        <fullName evidence="3">CTLH domain-containing protein</fullName>
    </recommendedName>
</protein>
<comment type="caution">
    <text evidence="1">The sequence shown here is derived from an EMBL/GenBank/DDBJ whole genome shotgun (WGS) entry which is preliminary data.</text>
</comment>
<evidence type="ECO:0000313" key="2">
    <source>
        <dbReference type="Proteomes" id="UP001180020"/>
    </source>
</evidence>
<dbReference type="Proteomes" id="UP001180020">
    <property type="component" value="Unassembled WGS sequence"/>
</dbReference>
<organism evidence="1 2">
    <name type="scientific">Acorus calamus</name>
    <name type="common">Sweet flag</name>
    <dbReference type="NCBI Taxonomy" id="4465"/>
    <lineage>
        <taxon>Eukaryota</taxon>
        <taxon>Viridiplantae</taxon>
        <taxon>Streptophyta</taxon>
        <taxon>Embryophyta</taxon>
        <taxon>Tracheophyta</taxon>
        <taxon>Spermatophyta</taxon>
        <taxon>Magnoliopsida</taxon>
        <taxon>Liliopsida</taxon>
        <taxon>Acoraceae</taxon>
        <taxon>Acorus</taxon>
    </lineage>
</organism>
<dbReference type="AlphaFoldDB" id="A0AAV9DDU0"/>
<dbReference type="EMBL" id="JAUJYO010000014">
    <property type="protein sequence ID" value="KAK1298548.1"/>
    <property type="molecule type" value="Genomic_DNA"/>
</dbReference>
<dbReference type="PANTHER" id="PTHR35478:SF1">
    <property type="entry name" value="ZINC FINGER FYVE DOMAIN-CONTAINING PROTEIN 26"/>
    <property type="match status" value="1"/>
</dbReference>
<accession>A0AAV9DDU0</accession>
<gene>
    <name evidence="1" type="ORF">QJS10_CPB14g01011</name>
</gene>